<organism evidence="2 3">
    <name type="scientific">Paramecium pentaurelia</name>
    <dbReference type="NCBI Taxonomy" id="43138"/>
    <lineage>
        <taxon>Eukaryota</taxon>
        <taxon>Sar</taxon>
        <taxon>Alveolata</taxon>
        <taxon>Ciliophora</taxon>
        <taxon>Intramacronucleata</taxon>
        <taxon>Oligohymenophorea</taxon>
        <taxon>Peniculida</taxon>
        <taxon>Parameciidae</taxon>
        <taxon>Paramecium</taxon>
    </lineage>
</organism>
<sequence length="621" mass="72830">MKSQNECQQKTFDQDNEKLEPQDLEVEQSDTKRTQQNKIKLKMNINQDNQILYYQDGEAIRIEEFRPNQIQQDVLKYLEQVKFLFWHGKYGQNGKKTGYWYASWNGSVLNSIGGYYEEGQKHGRWNQLFKNYHNSNKIYEIGEYCYNRKIGYWKYMLNDNLIGGGQYDDRGHEFKVGKWIELDDGYNQQKQVTYDGEYSNGKKVGIWNIWFDYNRIKNNIGVGAYDRGVRNGYCIELSDGFNSQSQLIYQGVYQNGKRAGRWDIKFMDQQIGGGLYDQEGNGKKIGLWIDFSDGFRSDSQITYIGEYKQGKKVGPKNSGGGLYEQENEVKNGKWIDFSNGFDYGSQVIYNGYYLNGKKVGRWVIHYKDISIGGGLYDQEGQGVKIGNWIDFSDEYKWNSQVIYVGEYKHGKKVGRWEIQFRKSDEREFKKIGVGQYDEFGQEVKIGQWIDIDGNYSDDSQVTYHGEYKNGKKVGRWDFWFNNNDLEKGRKHIGGVSYDESGQGVKTGQWIDISQDFANYFQLTQNGEYKQGKKVGKWDIWYKEETDNWGVFDMDLDFQDIGFKNNRIKKENKIIGGGQYDKQNQGFKAGLWIDLGDQFKNMNRYYIKENILMEKRLVSGKY</sequence>
<accession>A0A8S1UML0</accession>
<reference evidence="2" key="1">
    <citation type="submission" date="2021-01" db="EMBL/GenBank/DDBJ databases">
        <authorList>
            <consortium name="Genoscope - CEA"/>
            <person name="William W."/>
        </authorList>
    </citation>
    <scope>NUCLEOTIDE SEQUENCE</scope>
</reference>
<gene>
    <name evidence="2" type="ORF">PPENT_87.1.T0440053</name>
</gene>
<dbReference type="EMBL" id="CAJJDO010000044">
    <property type="protein sequence ID" value="CAD8166260.1"/>
    <property type="molecule type" value="Genomic_DNA"/>
</dbReference>
<dbReference type="Proteomes" id="UP000689195">
    <property type="component" value="Unassembled WGS sequence"/>
</dbReference>
<evidence type="ECO:0000313" key="3">
    <source>
        <dbReference type="Proteomes" id="UP000689195"/>
    </source>
</evidence>
<proteinExistence type="predicted"/>
<feature type="region of interest" description="Disordered" evidence="1">
    <location>
        <begin position="1"/>
        <end position="35"/>
    </location>
</feature>
<protein>
    <submittedName>
        <fullName evidence="2">Uncharacterized protein</fullName>
    </submittedName>
</protein>
<name>A0A8S1UML0_9CILI</name>
<evidence type="ECO:0000313" key="2">
    <source>
        <dbReference type="EMBL" id="CAD8166260.1"/>
    </source>
</evidence>
<comment type="caution">
    <text evidence="2">The sequence shown here is derived from an EMBL/GenBank/DDBJ whole genome shotgun (WGS) entry which is preliminary data.</text>
</comment>
<dbReference type="AlphaFoldDB" id="A0A8S1UML0"/>
<evidence type="ECO:0000256" key="1">
    <source>
        <dbReference type="SAM" id="MobiDB-lite"/>
    </source>
</evidence>
<keyword evidence="3" id="KW-1185">Reference proteome</keyword>
<feature type="compositionally biased region" description="Basic and acidic residues" evidence="1">
    <location>
        <begin position="12"/>
        <end position="21"/>
    </location>
</feature>
<dbReference type="PANTHER" id="PTHR33706">
    <property type="entry name" value="MORN VARIANT REPEAT PROTEIN"/>
    <property type="match status" value="1"/>
</dbReference>
<dbReference type="PANTHER" id="PTHR33706:SF1">
    <property type="entry name" value="TPR REPEAT PROTEIN"/>
    <property type="match status" value="1"/>
</dbReference>
<feature type="compositionally biased region" description="Polar residues" evidence="1">
    <location>
        <begin position="1"/>
        <end position="11"/>
    </location>
</feature>